<keyword evidence="2" id="KW-0946">Virion</keyword>
<reference evidence="2 3" key="1">
    <citation type="submission" date="2023-09" db="EMBL/GenBank/DDBJ databases">
        <title>Complete Genome and Methylome dissection of Bacillus brevis NEB573 original source of BbsI restriction endonuclease.</title>
        <authorList>
            <person name="Fomenkov A."/>
            <person name="Roberts R.D."/>
        </authorList>
    </citation>
    <scope>NUCLEOTIDE SEQUENCE [LARGE SCALE GENOMIC DNA]</scope>
    <source>
        <strain evidence="2 3">NEB573</strain>
    </source>
</reference>
<dbReference type="InterPro" id="IPR012347">
    <property type="entry name" value="Ferritin-like"/>
</dbReference>
<keyword evidence="3" id="KW-1185">Reference proteome</keyword>
<evidence type="ECO:0000313" key="2">
    <source>
        <dbReference type="EMBL" id="WNC16476.1"/>
    </source>
</evidence>
<evidence type="ECO:0000313" key="3">
    <source>
        <dbReference type="Proteomes" id="UP001256827"/>
    </source>
</evidence>
<name>A0ABY9TBB1_BREBE</name>
<accession>A0ABY9TBB1</accession>
<evidence type="ECO:0000256" key="1">
    <source>
        <dbReference type="SAM" id="MobiDB-lite"/>
    </source>
</evidence>
<gene>
    <name evidence="2" type="ORF">RGB73_09200</name>
</gene>
<sequence>MHTHPYGAHEVIELHEVLNGAIDAINTAYLYAPFIRDPELMQVAHHQLQFMQGEYNSLVYTVQGLGAGEQLAYRPVRTFPTAGIAQAFSPQAGVPQPNPGGMDDRDVASVLLSLHKNGAKLKMAAALEAGHPQIRDLLLQGAVNCAHQAYEVWGYMQRKGYYMWAAMPEAANAQLLRGYQPLRSPGEAAQQPAKAVPAESAAEKNPVSAQLMREAAGPGRVEPMEQPLTPVNAAPAFSPSSYRQEYEGTEGTSLAAEAVQTQGVEMDGAIYQQTEGKQTRSRKKNPISDSPLG</sequence>
<dbReference type="Proteomes" id="UP001256827">
    <property type="component" value="Chromosome"/>
</dbReference>
<dbReference type="RefSeq" id="WP_310771172.1">
    <property type="nucleotide sequence ID" value="NZ_CP134050.1"/>
</dbReference>
<dbReference type="InterPro" id="IPR012851">
    <property type="entry name" value="Spore_coat_CotF-like"/>
</dbReference>
<keyword evidence="2" id="KW-0167">Capsid protein</keyword>
<dbReference type="Pfam" id="PF07875">
    <property type="entry name" value="Coat_F"/>
    <property type="match status" value="1"/>
</dbReference>
<protein>
    <submittedName>
        <fullName evidence="2">Spore coat protein</fullName>
    </submittedName>
</protein>
<dbReference type="EMBL" id="CP134050">
    <property type="protein sequence ID" value="WNC16476.1"/>
    <property type="molecule type" value="Genomic_DNA"/>
</dbReference>
<organism evidence="2 3">
    <name type="scientific">Brevibacillus brevis</name>
    <name type="common">Bacillus brevis</name>
    <dbReference type="NCBI Taxonomy" id="1393"/>
    <lineage>
        <taxon>Bacteria</taxon>
        <taxon>Bacillati</taxon>
        <taxon>Bacillota</taxon>
        <taxon>Bacilli</taxon>
        <taxon>Bacillales</taxon>
        <taxon>Paenibacillaceae</taxon>
        <taxon>Brevibacillus</taxon>
    </lineage>
</organism>
<feature type="region of interest" description="Disordered" evidence="1">
    <location>
        <begin position="183"/>
        <end position="293"/>
    </location>
</feature>
<proteinExistence type="predicted"/>
<dbReference type="Gene3D" id="1.20.1260.10">
    <property type="match status" value="1"/>
</dbReference>